<comment type="caution">
    <text evidence="2">The sequence shown here is derived from an EMBL/GenBank/DDBJ whole genome shotgun (WGS) entry which is preliminary data.</text>
</comment>
<sequence length="232" mass="25820">MDVQPFVYGERPWLVSVDEPEVAAYFRAEGALELFPVGADIAFGRERRLYFIENGLVATIPEPGVGIARVVGLFGANTTLGLVRALRRGGGRMKLRAVTLSAVRTKTIPLDVFDDWLASQPVELRMRVLQNCISKSECQLEGVLVNDLQSVNARLLWLVETLFVAAARPLEPGFAPLPWPITISTLSMMAHTTREMASRGISEWCREGVFKRDGRRLLVDRTRLKVALEAVE</sequence>
<dbReference type="SUPFAM" id="SSF46785">
    <property type="entry name" value="Winged helix' DNA-binding domain"/>
    <property type="match status" value="1"/>
</dbReference>
<keyword evidence="3" id="KW-1185">Reference proteome</keyword>
<evidence type="ECO:0000313" key="3">
    <source>
        <dbReference type="Proteomes" id="UP000715095"/>
    </source>
</evidence>
<dbReference type="InterPro" id="IPR012318">
    <property type="entry name" value="HTH_CRP"/>
</dbReference>
<dbReference type="EMBL" id="JACJJC010000010">
    <property type="protein sequence ID" value="MBM6704278.1"/>
    <property type="molecule type" value="Genomic_DNA"/>
</dbReference>
<dbReference type="Pfam" id="PF13545">
    <property type="entry name" value="HTH_Crp_2"/>
    <property type="match status" value="1"/>
</dbReference>
<organism evidence="2 3">
    <name type="scientific">Sutterella massiliensis</name>
    <dbReference type="NCBI Taxonomy" id="1816689"/>
    <lineage>
        <taxon>Bacteria</taxon>
        <taxon>Pseudomonadati</taxon>
        <taxon>Pseudomonadota</taxon>
        <taxon>Betaproteobacteria</taxon>
        <taxon>Burkholderiales</taxon>
        <taxon>Sutterellaceae</taxon>
        <taxon>Sutterella</taxon>
    </lineage>
</organism>
<dbReference type="Proteomes" id="UP000715095">
    <property type="component" value="Unassembled WGS sequence"/>
</dbReference>
<evidence type="ECO:0000259" key="1">
    <source>
        <dbReference type="Pfam" id="PF13545"/>
    </source>
</evidence>
<dbReference type="RefSeq" id="WP_205102841.1">
    <property type="nucleotide sequence ID" value="NZ_JACJJC010000010.1"/>
</dbReference>
<gene>
    <name evidence="2" type="ORF">H6A60_07255</name>
</gene>
<accession>A0ABS2DSN6</accession>
<name>A0ABS2DSN6_9BURK</name>
<dbReference type="InterPro" id="IPR014710">
    <property type="entry name" value="RmlC-like_jellyroll"/>
</dbReference>
<reference evidence="2 3" key="1">
    <citation type="journal article" date="2021" name="Sci. Rep.">
        <title>The distribution of antibiotic resistance genes in chicken gut microbiota commensals.</title>
        <authorList>
            <person name="Juricova H."/>
            <person name="Matiasovicova J."/>
            <person name="Kubasova T."/>
            <person name="Cejkova D."/>
            <person name="Rychlik I."/>
        </authorList>
    </citation>
    <scope>NUCLEOTIDE SEQUENCE [LARGE SCALE GENOMIC DNA]</scope>
    <source>
        <strain evidence="2 3">An829</strain>
    </source>
</reference>
<dbReference type="InterPro" id="IPR036390">
    <property type="entry name" value="WH_DNA-bd_sf"/>
</dbReference>
<evidence type="ECO:0000313" key="2">
    <source>
        <dbReference type="EMBL" id="MBM6704278.1"/>
    </source>
</evidence>
<dbReference type="Gene3D" id="2.60.120.10">
    <property type="entry name" value="Jelly Rolls"/>
    <property type="match status" value="1"/>
</dbReference>
<protein>
    <submittedName>
        <fullName evidence="2">Crp/Fnr family transcriptional regulator</fullName>
    </submittedName>
</protein>
<feature type="domain" description="HTH crp-type" evidence="1">
    <location>
        <begin position="157"/>
        <end position="225"/>
    </location>
</feature>
<proteinExistence type="predicted"/>